<evidence type="ECO:0000313" key="1">
    <source>
        <dbReference type="EMBL" id="SNQ59036.1"/>
    </source>
</evidence>
<dbReference type="OrthoDB" id="376349at2157"/>
<dbReference type="Proteomes" id="UP000218615">
    <property type="component" value="Unassembled WGS sequence"/>
</dbReference>
<evidence type="ECO:0000313" key="2">
    <source>
        <dbReference type="Proteomes" id="UP000218615"/>
    </source>
</evidence>
<gene>
    <name evidence="1" type="ORF">MNV_1040016</name>
</gene>
<dbReference type="RefSeq" id="WP_096203440.1">
    <property type="nucleotide sequence ID" value="NZ_FZMP01000007.1"/>
</dbReference>
<reference evidence="2" key="1">
    <citation type="submission" date="2017-06" db="EMBL/GenBank/DDBJ databases">
        <authorList>
            <person name="Cremers G."/>
        </authorList>
    </citation>
    <scope>NUCLEOTIDE SEQUENCE [LARGE SCALE GENOMIC DNA]</scope>
</reference>
<name>A0A284VID9_9EURY</name>
<dbReference type="EMBL" id="FZMP01000007">
    <property type="protein sequence ID" value="SNQ59036.1"/>
    <property type="molecule type" value="Genomic_DNA"/>
</dbReference>
<sequence length="191" mass="21323">MKSLAIIRATDILKLKSTLMEMNRIGLEFDGQPKEINPVSLEKTLSNVPGASYKNFEVCALVPLVQDSESSLSKVKSIPLYSEVLILDNSHELFKNFSRLVAVLPDLVLPNLHYKDTIKQPIEPETGPSEVYLGVFVNRKVRLQTGSGAMYTGILRHADSIGVFFEPSDGSAPLFITWHDIKKIIIPRDEK</sequence>
<dbReference type="AlphaFoldDB" id="A0A284VID9"/>
<keyword evidence="2" id="KW-1185">Reference proteome</keyword>
<protein>
    <submittedName>
        <fullName evidence="1">Uncharacterized protein</fullName>
    </submittedName>
</protein>
<proteinExistence type="predicted"/>
<dbReference type="InterPro" id="IPR007154">
    <property type="entry name" value="DUF356"/>
</dbReference>
<dbReference type="Pfam" id="PF04009">
    <property type="entry name" value="DUF356"/>
    <property type="match status" value="1"/>
</dbReference>
<organism evidence="1 2">
    <name type="scientific">Candidatus Methanoperedens nitratireducens</name>
    <dbReference type="NCBI Taxonomy" id="1392998"/>
    <lineage>
        <taxon>Archaea</taxon>
        <taxon>Methanobacteriati</taxon>
        <taxon>Methanobacteriota</taxon>
        <taxon>Stenosarchaea group</taxon>
        <taxon>Methanomicrobia</taxon>
        <taxon>Methanosarcinales</taxon>
        <taxon>ANME-2 cluster</taxon>
        <taxon>Candidatus Methanoperedentaceae</taxon>
        <taxon>Candidatus Methanoperedens</taxon>
    </lineage>
</organism>
<accession>A0A284VID9</accession>